<dbReference type="GO" id="GO:0008153">
    <property type="term" value="P:4-aminobenzoate biosynthetic process"/>
    <property type="evidence" value="ECO:0007669"/>
    <property type="project" value="UniProtKB-UniRule"/>
</dbReference>
<evidence type="ECO:0000256" key="9">
    <source>
        <dbReference type="ARBA" id="ARBA00049529"/>
    </source>
</evidence>
<comment type="subunit">
    <text evidence="3">Homodimer.</text>
</comment>
<evidence type="ECO:0000313" key="11">
    <source>
        <dbReference type="EMBL" id="SDX92551.1"/>
    </source>
</evidence>
<dbReference type="GO" id="GO:0008696">
    <property type="term" value="F:4-amino-4-deoxychorismate lyase activity"/>
    <property type="evidence" value="ECO:0007669"/>
    <property type="project" value="UniProtKB-UniRule"/>
</dbReference>
<protein>
    <recommendedName>
        <fullName evidence="8 10">Aminodeoxychorismate lyase</fullName>
        <ecNumber evidence="8 10">4.1.3.38</ecNumber>
    </recommendedName>
</protein>
<dbReference type="EC" id="4.1.3.38" evidence="8 10"/>
<evidence type="ECO:0000256" key="8">
    <source>
        <dbReference type="ARBA" id="ARBA00035676"/>
    </source>
</evidence>
<dbReference type="NCBIfam" id="TIGR03461">
    <property type="entry name" value="pabC_Proteo"/>
    <property type="match status" value="1"/>
</dbReference>
<keyword evidence="6 11" id="KW-0456">Lyase</keyword>
<dbReference type="InterPro" id="IPR017824">
    <property type="entry name" value="Aminodeoxychorismate_lyase_IV"/>
</dbReference>
<dbReference type="GO" id="GO:0030170">
    <property type="term" value="F:pyridoxal phosphate binding"/>
    <property type="evidence" value="ECO:0007669"/>
    <property type="project" value="InterPro"/>
</dbReference>
<comment type="similarity">
    <text evidence="2">Belongs to the class-IV pyridoxal-phosphate-dependent aminotransferase family.</text>
</comment>
<comment type="pathway">
    <text evidence="7">Cofactor biosynthesis; tetrahydrofolate biosynthesis; 4-aminobenzoate from chorismate: step 2/2.</text>
</comment>
<dbReference type="SUPFAM" id="SSF56752">
    <property type="entry name" value="D-aminoacid aminotransferase-like PLP-dependent enzymes"/>
    <property type="match status" value="1"/>
</dbReference>
<dbReference type="GO" id="GO:0005829">
    <property type="term" value="C:cytosol"/>
    <property type="evidence" value="ECO:0007669"/>
    <property type="project" value="TreeGrafter"/>
</dbReference>
<gene>
    <name evidence="11" type="ORF">SAMN05421644_1209</name>
</gene>
<dbReference type="GO" id="GO:0046656">
    <property type="term" value="P:folic acid biosynthetic process"/>
    <property type="evidence" value="ECO:0007669"/>
    <property type="project" value="UniProtKB-KW"/>
</dbReference>
<evidence type="ECO:0000313" key="12">
    <source>
        <dbReference type="Proteomes" id="UP000198672"/>
    </source>
</evidence>
<dbReference type="AlphaFoldDB" id="A0A1H3FNM8"/>
<proteinExistence type="inferred from homology"/>
<dbReference type="EMBL" id="FNOW01000020">
    <property type="protein sequence ID" value="SDX92551.1"/>
    <property type="molecule type" value="Genomic_DNA"/>
</dbReference>
<organism evidence="11 12">
    <name type="scientific">Allochromatium warmingii</name>
    <name type="common">Chromatium warmingii</name>
    <dbReference type="NCBI Taxonomy" id="61595"/>
    <lineage>
        <taxon>Bacteria</taxon>
        <taxon>Pseudomonadati</taxon>
        <taxon>Pseudomonadota</taxon>
        <taxon>Gammaproteobacteria</taxon>
        <taxon>Chromatiales</taxon>
        <taxon>Chromatiaceae</taxon>
        <taxon>Allochromatium</taxon>
    </lineage>
</organism>
<evidence type="ECO:0000256" key="5">
    <source>
        <dbReference type="ARBA" id="ARBA00022909"/>
    </source>
</evidence>
<dbReference type="InterPro" id="IPR036038">
    <property type="entry name" value="Aminotransferase-like"/>
</dbReference>
<keyword evidence="5" id="KW-0289">Folate biosynthesis</keyword>
<sequence length="284" mass="30862">MATLHGIGIPSRMLIDGLPGDQLSVLDRAVQYGDGLFETIRLAAGYPCQWQRHMDRLILGAERLGIEMPDTALLAAEAAEVTWGQHDGILKLILSRGEGGRGYAPPSPAITRRMLLTYPLAANHGQQWRDGVTVRYCQTPVSINPVLAGIKHLNRLDSVLARAEWHDPAIAEGLMFAATGELVGGTMTNVFVWDGRCLLTPPLDRGGIAGTVRGLTLELAARLGIDCLVTRLDRAALDQARGLFLTNSIIGVWPVRELSGRRFDLTHLPWTLLDRLYSAACTAG</sequence>
<evidence type="ECO:0000256" key="3">
    <source>
        <dbReference type="ARBA" id="ARBA00011738"/>
    </source>
</evidence>
<dbReference type="Proteomes" id="UP000198672">
    <property type="component" value="Unassembled WGS sequence"/>
</dbReference>
<dbReference type="PANTHER" id="PTHR42743:SF2">
    <property type="entry name" value="AMINODEOXYCHORISMATE LYASE"/>
    <property type="match status" value="1"/>
</dbReference>
<dbReference type="Pfam" id="PF01063">
    <property type="entry name" value="Aminotran_4"/>
    <property type="match status" value="1"/>
</dbReference>
<evidence type="ECO:0000256" key="10">
    <source>
        <dbReference type="NCBIfam" id="TIGR03461"/>
    </source>
</evidence>
<dbReference type="InterPro" id="IPR050571">
    <property type="entry name" value="Class-IV_PLP-Dep_Aminotrnsfr"/>
</dbReference>
<comment type="catalytic activity">
    <reaction evidence="9">
        <text>4-amino-4-deoxychorismate = 4-aminobenzoate + pyruvate + H(+)</text>
        <dbReference type="Rhea" id="RHEA:16201"/>
        <dbReference type="ChEBI" id="CHEBI:15361"/>
        <dbReference type="ChEBI" id="CHEBI:15378"/>
        <dbReference type="ChEBI" id="CHEBI:17836"/>
        <dbReference type="ChEBI" id="CHEBI:58406"/>
        <dbReference type="EC" id="4.1.3.38"/>
    </reaction>
</comment>
<dbReference type="InterPro" id="IPR043132">
    <property type="entry name" value="BCAT-like_C"/>
</dbReference>
<keyword evidence="12" id="KW-1185">Reference proteome</keyword>
<dbReference type="STRING" id="61595.SAMN05421644_1209"/>
<dbReference type="InterPro" id="IPR001544">
    <property type="entry name" value="Aminotrans_IV"/>
</dbReference>
<dbReference type="PANTHER" id="PTHR42743">
    <property type="entry name" value="AMINO-ACID AMINOTRANSFERASE"/>
    <property type="match status" value="1"/>
</dbReference>
<keyword evidence="4" id="KW-0663">Pyridoxal phosphate</keyword>
<name>A0A1H3FNM8_ALLWA</name>
<reference evidence="12" key="1">
    <citation type="submission" date="2016-10" db="EMBL/GenBank/DDBJ databases">
        <authorList>
            <person name="Varghese N."/>
            <person name="Submissions S."/>
        </authorList>
    </citation>
    <scope>NUCLEOTIDE SEQUENCE [LARGE SCALE GENOMIC DNA]</scope>
    <source>
        <strain evidence="12">DSM 173</strain>
    </source>
</reference>
<evidence type="ECO:0000256" key="2">
    <source>
        <dbReference type="ARBA" id="ARBA00009320"/>
    </source>
</evidence>
<accession>A0A1H3FNM8</accession>
<evidence type="ECO:0000256" key="7">
    <source>
        <dbReference type="ARBA" id="ARBA00035633"/>
    </source>
</evidence>
<dbReference type="Gene3D" id="3.30.470.10">
    <property type="match status" value="1"/>
</dbReference>
<dbReference type="Gene3D" id="3.20.10.10">
    <property type="entry name" value="D-amino Acid Aminotransferase, subunit A, domain 2"/>
    <property type="match status" value="1"/>
</dbReference>
<evidence type="ECO:0000256" key="1">
    <source>
        <dbReference type="ARBA" id="ARBA00001933"/>
    </source>
</evidence>
<evidence type="ECO:0000256" key="6">
    <source>
        <dbReference type="ARBA" id="ARBA00023239"/>
    </source>
</evidence>
<dbReference type="OrthoDB" id="9805628at2"/>
<dbReference type="InterPro" id="IPR043131">
    <property type="entry name" value="BCAT-like_N"/>
</dbReference>
<comment type="cofactor">
    <cofactor evidence="1">
        <name>pyridoxal 5'-phosphate</name>
        <dbReference type="ChEBI" id="CHEBI:597326"/>
    </cofactor>
</comment>
<evidence type="ECO:0000256" key="4">
    <source>
        <dbReference type="ARBA" id="ARBA00022898"/>
    </source>
</evidence>